<feature type="transmembrane region" description="Helical" evidence="6">
    <location>
        <begin position="53"/>
        <end position="77"/>
    </location>
</feature>
<feature type="transmembrane region" description="Helical" evidence="6">
    <location>
        <begin position="199"/>
        <end position="220"/>
    </location>
</feature>
<keyword evidence="2 6" id="KW-0812">Transmembrane</keyword>
<gene>
    <name evidence="7" type="primary">US12</name>
</gene>
<name>A0A0A0PKS5_HCMV</name>
<dbReference type="EMBL" id="KJ361971">
    <property type="protein sequence ID" value="AHJ86236.1"/>
    <property type="molecule type" value="Genomic_DNA"/>
</dbReference>
<dbReference type="Pfam" id="PF01027">
    <property type="entry name" value="Bax1-I"/>
    <property type="match status" value="1"/>
</dbReference>
<organismHost>
    <name type="scientific">Homo sapiens</name>
    <name type="common">Human</name>
    <dbReference type="NCBI Taxonomy" id="9606"/>
</organismHost>
<evidence type="ECO:0000313" key="7">
    <source>
        <dbReference type="EMBL" id="AHJ86236.1"/>
    </source>
</evidence>
<feature type="transmembrane region" description="Helical" evidence="6">
    <location>
        <begin position="89"/>
        <end position="107"/>
    </location>
</feature>
<organism evidence="7 8">
    <name type="scientific">Human cytomegalovirus</name>
    <name type="common">HHV-5</name>
    <name type="synonym">Human herpesvirus 5</name>
    <dbReference type="NCBI Taxonomy" id="10359"/>
    <lineage>
        <taxon>Viruses</taxon>
        <taxon>Duplodnaviria</taxon>
        <taxon>Heunggongvirae</taxon>
        <taxon>Peploviricota</taxon>
        <taxon>Herviviricetes</taxon>
        <taxon>Herpesvirales</taxon>
        <taxon>Orthoherpesviridae</taxon>
        <taxon>Betaherpesvirinae</taxon>
        <taxon>Cytomegalovirus</taxon>
        <taxon>Cytomegalovirus humanbeta5</taxon>
    </lineage>
</organism>
<keyword evidence="3 6" id="KW-1133">Transmembrane helix</keyword>
<protein>
    <submittedName>
        <fullName evidence="7">Membrane protein US12</fullName>
    </submittedName>
</protein>
<feature type="transmembrane region" description="Helical" evidence="6">
    <location>
        <begin position="141"/>
        <end position="164"/>
    </location>
</feature>
<keyword evidence="4 6" id="KW-0472">Membrane</keyword>
<dbReference type="GO" id="GO:0016020">
    <property type="term" value="C:membrane"/>
    <property type="evidence" value="ECO:0007669"/>
    <property type="project" value="UniProtKB-SubCell"/>
</dbReference>
<feature type="transmembrane region" description="Helical" evidence="6">
    <location>
        <begin position="171"/>
        <end position="193"/>
    </location>
</feature>
<evidence type="ECO:0000256" key="5">
    <source>
        <dbReference type="SAM" id="MobiDB-lite"/>
    </source>
</evidence>
<feature type="transmembrane region" description="Helical" evidence="6">
    <location>
        <begin position="114"/>
        <end position="135"/>
    </location>
</feature>
<dbReference type="Proteomes" id="UP000169234">
    <property type="component" value="Genome"/>
</dbReference>
<feature type="transmembrane region" description="Helical" evidence="6">
    <location>
        <begin position="241"/>
        <end position="264"/>
    </location>
</feature>
<comment type="subcellular location">
    <subcellularLocation>
        <location evidence="1">Membrane</location>
        <topology evidence="1">Multi-pass membrane protein</topology>
    </subcellularLocation>
</comment>
<proteinExistence type="predicted"/>
<accession>A0A0A0PKS5</accession>
<evidence type="ECO:0000256" key="2">
    <source>
        <dbReference type="ARBA" id="ARBA00022692"/>
    </source>
</evidence>
<evidence type="ECO:0000256" key="4">
    <source>
        <dbReference type="ARBA" id="ARBA00023136"/>
    </source>
</evidence>
<sequence>MVQIQFHQGEPLGHKKEKPPPVSPPSPPPIRRVTVITKDEDTLRSVQHFLWMVRLYGTVVFQTSATIATTILFMLIPWRVTTPYLRDTLPFWSTLLPCALRCHAYWLERQRQPGTLMLVMVYTTLTTISVSTIGLCFDRTVVIQAYVLSSMLCVWCTGLAWLMAWNMQRRLAILCLLSFMLPILWLFIAVQSWEPYQRIILALTVSFIYGLKIVLIHDTLTVLYRSPSNCYTDGDLLRTAMLLYMDQVIMFLLVVVPLTAPIWYPNYAGALGRTAHWLFHK</sequence>
<reference evidence="7 8" key="1">
    <citation type="submission" date="2014-01" db="EMBL/GenBank/DDBJ databases">
        <title>Diversity of human cytomegalovirus.</title>
        <authorList>
            <person name="Wilkie G.S."/>
            <person name="Zavattoni M."/>
            <person name="Davison A.J."/>
        </authorList>
    </citation>
    <scope>NUCLEOTIDE SEQUENCE [LARGE SCALE GENOMIC DNA]</scope>
    <source>
        <strain evidence="7">UKNEQAS1</strain>
    </source>
</reference>
<evidence type="ECO:0000256" key="1">
    <source>
        <dbReference type="ARBA" id="ARBA00004141"/>
    </source>
</evidence>
<feature type="region of interest" description="Disordered" evidence="5">
    <location>
        <begin position="1"/>
        <end position="30"/>
    </location>
</feature>
<evidence type="ECO:0000256" key="3">
    <source>
        <dbReference type="ARBA" id="ARBA00022989"/>
    </source>
</evidence>
<dbReference type="InterPro" id="IPR006214">
    <property type="entry name" value="Bax_inhibitor_1-related"/>
</dbReference>
<feature type="compositionally biased region" description="Pro residues" evidence="5">
    <location>
        <begin position="20"/>
        <end position="30"/>
    </location>
</feature>
<evidence type="ECO:0000256" key="6">
    <source>
        <dbReference type="SAM" id="Phobius"/>
    </source>
</evidence>
<evidence type="ECO:0000313" key="8">
    <source>
        <dbReference type="Proteomes" id="UP000169234"/>
    </source>
</evidence>